<dbReference type="PANTHER" id="PTHR45733">
    <property type="entry name" value="FORMIN-J"/>
    <property type="match status" value="1"/>
</dbReference>
<keyword evidence="2" id="KW-1133">Transmembrane helix</keyword>
<evidence type="ECO:0000259" key="3">
    <source>
        <dbReference type="PROSITE" id="PS51182"/>
    </source>
</evidence>
<sequence>MAADQLFVFLGGIFLVRVGLSTQMIFSMPKKNKALRHYHQAECDVIKIDVQCLVQGDVVLECSHLEPEQEREVMMFRIMFNTAFIRSKHTDANL</sequence>
<accession>A0AAV6LWE3</accession>
<dbReference type="PROSITE" id="PS51182">
    <property type="entry name" value="C2_TENSIN"/>
    <property type="match status" value="1"/>
</dbReference>
<name>A0AAV6LWE3_9ROSI</name>
<evidence type="ECO:0000256" key="1">
    <source>
        <dbReference type="ARBA" id="ARBA00022912"/>
    </source>
</evidence>
<protein>
    <submittedName>
        <fullName evidence="4">Formin-like protein 14</fullName>
    </submittedName>
</protein>
<organism evidence="4 5">
    <name type="scientific">Cucurbita argyrosperma subsp. sororia</name>
    <dbReference type="NCBI Taxonomy" id="37648"/>
    <lineage>
        <taxon>Eukaryota</taxon>
        <taxon>Viridiplantae</taxon>
        <taxon>Streptophyta</taxon>
        <taxon>Embryophyta</taxon>
        <taxon>Tracheophyta</taxon>
        <taxon>Spermatophyta</taxon>
        <taxon>Magnoliopsida</taxon>
        <taxon>eudicotyledons</taxon>
        <taxon>Gunneridae</taxon>
        <taxon>Pentapetalae</taxon>
        <taxon>rosids</taxon>
        <taxon>fabids</taxon>
        <taxon>Cucurbitales</taxon>
        <taxon>Cucurbitaceae</taxon>
        <taxon>Cucurbiteae</taxon>
        <taxon>Cucurbita</taxon>
    </lineage>
</organism>
<comment type="caution">
    <text evidence="4">The sequence shown here is derived from an EMBL/GenBank/DDBJ whole genome shotgun (WGS) entry which is preliminary data.</text>
</comment>
<feature type="domain" description="C2 tensin-type" evidence="3">
    <location>
        <begin position="1"/>
        <end position="94"/>
    </location>
</feature>
<keyword evidence="1" id="KW-0378">Hydrolase</keyword>
<dbReference type="PANTHER" id="PTHR45733:SF17">
    <property type="entry name" value="FORMIN-LIKE PROTEIN 14"/>
    <property type="match status" value="1"/>
</dbReference>
<dbReference type="EMBL" id="JAGKQH010000019">
    <property type="protein sequence ID" value="KAG6571613.1"/>
    <property type="molecule type" value="Genomic_DNA"/>
</dbReference>
<keyword evidence="5" id="KW-1185">Reference proteome</keyword>
<keyword evidence="2" id="KW-0812">Transmembrane</keyword>
<feature type="transmembrane region" description="Helical" evidence="2">
    <location>
        <begin position="6"/>
        <end position="26"/>
    </location>
</feature>
<keyword evidence="1" id="KW-0904">Protein phosphatase</keyword>
<evidence type="ECO:0000313" key="5">
    <source>
        <dbReference type="Proteomes" id="UP000685013"/>
    </source>
</evidence>
<dbReference type="AlphaFoldDB" id="A0AAV6LWE3"/>
<dbReference type="Proteomes" id="UP000685013">
    <property type="component" value="Chromosome 19"/>
</dbReference>
<keyword evidence="2" id="KW-0472">Membrane</keyword>
<evidence type="ECO:0000256" key="2">
    <source>
        <dbReference type="SAM" id="Phobius"/>
    </source>
</evidence>
<dbReference type="InterPro" id="IPR014020">
    <property type="entry name" value="Tensin_C2-dom"/>
</dbReference>
<dbReference type="GO" id="GO:0004721">
    <property type="term" value="F:phosphoprotein phosphatase activity"/>
    <property type="evidence" value="ECO:0007669"/>
    <property type="project" value="UniProtKB-KW"/>
</dbReference>
<dbReference type="InterPro" id="IPR051144">
    <property type="entry name" value="Formin_homology_domain"/>
</dbReference>
<evidence type="ECO:0000313" key="4">
    <source>
        <dbReference type="EMBL" id="KAG6571613.1"/>
    </source>
</evidence>
<proteinExistence type="predicted"/>
<dbReference type="Pfam" id="PF10409">
    <property type="entry name" value="PTEN_C2"/>
    <property type="match status" value="1"/>
</dbReference>
<gene>
    <name evidence="4" type="primary">FH14</name>
    <name evidence="4" type="ORF">SDJN03_28341</name>
</gene>
<feature type="non-terminal residue" evidence="4">
    <location>
        <position position="1"/>
    </location>
</feature>
<reference evidence="4 5" key="1">
    <citation type="journal article" date="2021" name="Hortic Res">
        <title>The domestication of Cucurbita argyrosperma as revealed by the genome of its wild relative.</title>
        <authorList>
            <person name="Barrera-Redondo J."/>
            <person name="Sanchez-de la Vega G."/>
            <person name="Aguirre-Liguori J.A."/>
            <person name="Castellanos-Morales G."/>
            <person name="Gutierrez-Guerrero Y.T."/>
            <person name="Aguirre-Dugua X."/>
            <person name="Aguirre-Planter E."/>
            <person name="Tenaillon M.I."/>
            <person name="Lira-Saade R."/>
            <person name="Eguiarte L.E."/>
        </authorList>
    </citation>
    <scope>NUCLEOTIDE SEQUENCE [LARGE SCALE GENOMIC DNA]</scope>
    <source>
        <strain evidence="4">JBR-2021</strain>
    </source>
</reference>